<keyword evidence="7" id="KW-1185">Reference proteome</keyword>
<dbReference type="PROSITE" id="PS01359">
    <property type="entry name" value="ZF_PHD_1"/>
    <property type="match status" value="1"/>
</dbReference>
<dbReference type="GO" id="GO:0008270">
    <property type="term" value="F:zinc ion binding"/>
    <property type="evidence" value="ECO:0007669"/>
    <property type="project" value="UniProtKB-KW"/>
</dbReference>
<evidence type="ECO:0000256" key="4">
    <source>
        <dbReference type="PROSITE-ProRule" id="PRU00146"/>
    </source>
</evidence>
<dbReference type="InterPro" id="IPR019787">
    <property type="entry name" value="Znf_PHD-finger"/>
</dbReference>
<sequence>MQCTKCNCSLDDSNLVKCVKCQNSLHIACTSLSSLSGDSLKNRVSSWLCSTCEAAKLGVKKTTLHTLSDMDYSTNIDHILTAVNEIKSTLSKHEEFFVKLNRKIDDVSNVAPPHLKIK</sequence>
<protein>
    <recommendedName>
        <fullName evidence="5">PHD-type domain-containing protein</fullName>
    </recommendedName>
</protein>
<feature type="domain" description="PHD-type" evidence="5">
    <location>
        <begin position="1"/>
        <end position="55"/>
    </location>
</feature>
<dbReference type="InterPro" id="IPR011011">
    <property type="entry name" value="Znf_FYVE_PHD"/>
</dbReference>
<keyword evidence="1" id="KW-0479">Metal-binding</keyword>
<dbReference type="SUPFAM" id="SSF57903">
    <property type="entry name" value="FYVE/PHD zinc finger"/>
    <property type="match status" value="1"/>
</dbReference>
<keyword evidence="2 4" id="KW-0863">Zinc-finger</keyword>
<dbReference type="Proteomes" id="UP001160148">
    <property type="component" value="Unassembled WGS sequence"/>
</dbReference>
<evidence type="ECO:0000256" key="2">
    <source>
        <dbReference type="ARBA" id="ARBA00022771"/>
    </source>
</evidence>
<gene>
    <name evidence="6" type="ORF">MEUPH1_LOCUS24182</name>
</gene>
<evidence type="ECO:0000256" key="3">
    <source>
        <dbReference type="ARBA" id="ARBA00022833"/>
    </source>
</evidence>
<dbReference type="EMBL" id="CARXXK010000137">
    <property type="protein sequence ID" value="CAI6370014.1"/>
    <property type="molecule type" value="Genomic_DNA"/>
</dbReference>
<dbReference type="PROSITE" id="PS50016">
    <property type="entry name" value="ZF_PHD_2"/>
    <property type="match status" value="1"/>
</dbReference>
<name>A0AAV0XQU0_9HEMI</name>
<reference evidence="6 7" key="1">
    <citation type="submission" date="2023-01" db="EMBL/GenBank/DDBJ databases">
        <authorList>
            <person name="Whitehead M."/>
        </authorList>
    </citation>
    <scope>NUCLEOTIDE SEQUENCE [LARGE SCALE GENOMIC DNA]</scope>
</reference>
<evidence type="ECO:0000313" key="6">
    <source>
        <dbReference type="EMBL" id="CAI6370014.1"/>
    </source>
</evidence>
<evidence type="ECO:0000256" key="1">
    <source>
        <dbReference type="ARBA" id="ARBA00022723"/>
    </source>
</evidence>
<dbReference type="InterPro" id="IPR019786">
    <property type="entry name" value="Zinc_finger_PHD-type_CS"/>
</dbReference>
<keyword evidence="3" id="KW-0862">Zinc</keyword>
<proteinExistence type="predicted"/>
<evidence type="ECO:0000259" key="5">
    <source>
        <dbReference type="PROSITE" id="PS50016"/>
    </source>
</evidence>
<dbReference type="AlphaFoldDB" id="A0AAV0XQU0"/>
<accession>A0AAV0XQU0</accession>
<comment type="caution">
    <text evidence="6">The sequence shown here is derived from an EMBL/GenBank/DDBJ whole genome shotgun (WGS) entry which is preliminary data.</text>
</comment>
<dbReference type="Gene3D" id="3.30.40.10">
    <property type="entry name" value="Zinc/RING finger domain, C3HC4 (zinc finger)"/>
    <property type="match status" value="1"/>
</dbReference>
<evidence type="ECO:0000313" key="7">
    <source>
        <dbReference type="Proteomes" id="UP001160148"/>
    </source>
</evidence>
<dbReference type="InterPro" id="IPR013083">
    <property type="entry name" value="Znf_RING/FYVE/PHD"/>
</dbReference>
<organism evidence="6 7">
    <name type="scientific">Macrosiphum euphorbiae</name>
    <name type="common">potato aphid</name>
    <dbReference type="NCBI Taxonomy" id="13131"/>
    <lineage>
        <taxon>Eukaryota</taxon>
        <taxon>Metazoa</taxon>
        <taxon>Ecdysozoa</taxon>
        <taxon>Arthropoda</taxon>
        <taxon>Hexapoda</taxon>
        <taxon>Insecta</taxon>
        <taxon>Pterygota</taxon>
        <taxon>Neoptera</taxon>
        <taxon>Paraneoptera</taxon>
        <taxon>Hemiptera</taxon>
        <taxon>Sternorrhyncha</taxon>
        <taxon>Aphidomorpha</taxon>
        <taxon>Aphidoidea</taxon>
        <taxon>Aphididae</taxon>
        <taxon>Macrosiphini</taxon>
        <taxon>Macrosiphum</taxon>
    </lineage>
</organism>